<feature type="domain" description="TNase-like" evidence="2">
    <location>
        <begin position="23"/>
        <end position="140"/>
    </location>
</feature>
<dbReference type="Pfam" id="PF00565">
    <property type="entry name" value="SNase"/>
    <property type="match status" value="1"/>
</dbReference>
<dbReference type="RefSeq" id="WP_044406190.1">
    <property type="nucleotide sequence ID" value="NZ_JXXE01000081.1"/>
</dbReference>
<dbReference type="PATRIC" id="fig|1076.23.peg.6481"/>
<feature type="chain" id="PRO_5002320128" evidence="1">
    <location>
        <begin position="19"/>
        <end position="245"/>
    </location>
</feature>
<dbReference type="InterPro" id="IPR016071">
    <property type="entry name" value="Staphylococal_nuclease_OB-fold"/>
</dbReference>
<dbReference type="SMART" id="SM00318">
    <property type="entry name" value="SNc"/>
    <property type="match status" value="1"/>
</dbReference>
<accession>A0A0D7F2V8</accession>
<evidence type="ECO:0000256" key="1">
    <source>
        <dbReference type="SAM" id="SignalP"/>
    </source>
</evidence>
<evidence type="ECO:0000313" key="4">
    <source>
        <dbReference type="Proteomes" id="UP000032515"/>
    </source>
</evidence>
<dbReference type="Gene3D" id="2.40.50.90">
    <property type="match status" value="1"/>
</dbReference>
<sequence>MRMVLAILAMLLAHPSWALDAVVKDGSTLRLGGTTYRLAGVDAPEFDQVCVDQKADPWACGIEVRDRLAGLIGDRQVRCDDKGPEPKAKGRRSGVCTIAGETESINRWLVRQGWALTSQAGRFGADQGDARDNKRGLWKGCFAAPRDFRRWKTDATLLGAACRSDKQVELAKILFPDEPIMPPGCAIKGKLAIRARISGHVGVYHLRGCRNYAALSRPNRWFCSEDDARAAGFRRAYNCGRAKRR</sequence>
<name>A0A0D7F2V8_RHOPL</name>
<evidence type="ECO:0000313" key="3">
    <source>
        <dbReference type="EMBL" id="KIZ47423.1"/>
    </source>
</evidence>
<dbReference type="EMBL" id="JXXE01000081">
    <property type="protein sequence ID" value="KIZ47423.1"/>
    <property type="molecule type" value="Genomic_DNA"/>
</dbReference>
<dbReference type="SUPFAM" id="SSF50199">
    <property type="entry name" value="Staphylococcal nuclease"/>
    <property type="match status" value="1"/>
</dbReference>
<proteinExistence type="predicted"/>
<keyword evidence="1" id="KW-0732">Signal</keyword>
<feature type="signal peptide" evidence="1">
    <location>
        <begin position="1"/>
        <end position="18"/>
    </location>
</feature>
<dbReference type="Proteomes" id="UP000032515">
    <property type="component" value="Unassembled WGS sequence"/>
</dbReference>
<reference evidence="3 4" key="1">
    <citation type="submission" date="2014-11" db="EMBL/GenBank/DDBJ databases">
        <title>Genomics and ecophysiology of heterotrophic nitrogen fixing bacteria isolated from estuarine surface water.</title>
        <authorList>
            <person name="Bentzon-Tilia M."/>
            <person name="Severin I."/>
            <person name="Hansen L.H."/>
            <person name="Riemann L."/>
        </authorList>
    </citation>
    <scope>NUCLEOTIDE SEQUENCE [LARGE SCALE GENOMIC DNA]</scope>
    <source>
        <strain evidence="3 4">BAL398</strain>
    </source>
</reference>
<organism evidence="3 4">
    <name type="scientific">Rhodopseudomonas palustris</name>
    <dbReference type="NCBI Taxonomy" id="1076"/>
    <lineage>
        <taxon>Bacteria</taxon>
        <taxon>Pseudomonadati</taxon>
        <taxon>Pseudomonadota</taxon>
        <taxon>Alphaproteobacteria</taxon>
        <taxon>Hyphomicrobiales</taxon>
        <taxon>Nitrobacteraceae</taxon>
        <taxon>Rhodopseudomonas</taxon>
    </lineage>
</organism>
<dbReference type="PROSITE" id="PS50830">
    <property type="entry name" value="TNASE_3"/>
    <property type="match status" value="1"/>
</dbReference>
<evidence type="ECO:0000259" key="2">
    <source>
        <dbReference type="PROSITE" id="PS50830"/>
    </source>
</evidence>
<protein>
    <submittedName>
        <fullName evidence="3">Nuclease</fullName>
    </submittedName>
</protein>
<dbReference type="AlphaFoldDB" id="A0A0D7F2V8"/>
<dbReference type="OrthoDB" id="9805504at2"/>
<comment type="caution">
    <text evidence="3">The sequence shown here is derived from an EMBL/GenBank/DDBJ whole genome shotgun (WGS) entry which is preliminary data.</text>
</comment>
<dbReference type="InterPro" id="IPR035437">
    <property type="entry name" value="SNase_OB-fold_sf"/>
</dbReference>
<gene>
    <name evidence="3" type="ORF">OO17_04440</name>
</gene>